<comment type="caution">
    <text evidence="3">The sequence shown here is derived from an EMBL/GenBank/DDBJ whole genome shotgun (WGS) entry which is preliminary data.</text>
</comment>
<gene>
    <name evidence="3" type="ORF">DEBURN_LOCUS10146</name>
</gene>
<evidence type="ECO:0000256" key="1">
    <source>
        <dbReference type="ARBA" id="ARBA00023125"/>
    </source>
</evidence>
<dbReference type="Proteomes" id="UP000789706">
    <property type="component" value="Unassembled WGS sequence"/>
</dbReference>
<keyword evidence="1" id="KW-0238">DNA-binding</keyword>
<dbReference type="Pfam" id="PF03221">
    <property type="entry name" value="HTH_Tnp_Tc5"/>
    <property type="match status" value="1"/>
</dbReference>
<name>A0A9N9GKL8_9GLOM</name>
<proteinExistence type="predicted"/>
<dbReference type="SUPFAM" id="SSF46689">
    <property type="entry name" value="Homeodomain-like"/>
    <property type="match status" value="1"/>
</dbReference>
<keyword evidence="4" id="KW-1185">Reference proteome</keyword>
<organism evidence="3 4">
    <name type="scientific">Diversispora eburnea</name>
    <dbReference type="NCBI Taxonomy" id="1213867"/>
    <lineage>
        <taxon>Eukaryota</taxon>
        <taxon>Fungi</taxon>
        <taxon>Fungi incertae sedis</taxon>
        <taxon>Mucoromycota</taxon>
        <taxon>Glomeromycotina</taxon>
        <taxon>Glomeromycetes</taxon>
        <taxon>Diversisporales</taxon>
        <taxon>Diversisporaceae</taxon>
        <taxon>Diversispora</taxon>
    </lineage>
</organism>
<accession>A0A9N9GKL8</accession>
<evidence type="ECO:0000313" key="3">
    <source>
        <dbReference type="EMBL" id="CAG8615389.1"/>
    </source>
</evidence>
<evidence type="ECO:0000313" key="4">
    <source>
        <dbReference type="Proteomes" id="UP000789706"/>
    </source>
</evidence>
<evidence type="ECO:0000259" key="2">
    <source>
        <dbReference type="PROSITE" id="PS51253"/>
    </source>
</evidence>
<dbReference type="AlphaFoldDB" id="A0A9N9GKL8"/>
<sequence length="86" mass="9801">MKIILSDSILIEKAKLLVTGLGIPENTLLFSSGWLYGFKKCNKIQQIKLQSEAALANKVFIEETFPLLQNKYADYSSERIYNIDET</sequence>
<dbReference type="OrthoDB" id="2433378at2759"/>
<dbReference type="PROSITE" id="PS51253">
    <property type="entry name" value="HTH_CENPB"/>
    <property type="match status" value="1"/>
</dbReference>
<feature type="non-terminal residue" evidence="3">
    <location>
        <position position="86"/>
    </location>
</feature>
<dbReference type="InterPro" id="IPR009057">
    <property type="entry name" value="Homeodomain-like_sf"/>
</dbReference>
<protein>
    <submittedName>
        <fullName evidence="3">9787_t:CDS:1</fullName>
    </submittedName>
</protein>
<dbReference type="GO" id="GO:0003677">
    <property type="term" value="F:DNA binding"/>
    <property type="evidence" value="ECO:0007669"/>
    <property type="project" value="UniProtKB-KW"/>
</dbReference>
<dbReference type="InterPro" id="IPR006600">
    <property type="entry name" value="HTH_CenpB_DNA-bd_dom"/>
</dbReference>
<dbReference type="Gene3D" id="1.10.10.60">
    <property type="entry name" value="Homeodomain-like"/>
    <property type="match status" value="1"/>
</dbReference>
<reference evidence="3" key="1">
    <citation type="submission" date="2021-06" db="EMBL/GenBank/DDBJ databases">
        <authorList>
            <person name="Kallberg Y."/>
            <person name="Tangrot J."/>
            <person name="Rosling A."/>
        </authorList>
    </citation>
    <scope>NUCLEOTIDE SEQUENCE</scope>
    <source>
        <strain evidence="3">AZ414A</strain>
    </source>
</reference>
<dbReference type="EMBL" id="CAJVPK010002612">
    <property type="protein sequence ID" value="CAG8615389.1"/>
    <property type="molecule type" value="Genomic_DNA"/>
</dbReference>
<feature type="domain" description="HTH CENPB-type" evidence="2">
    <location>
        <begin position="1"/>
        <end position="48"/>
    </location>
</feature>